<protein>
    <recommendedName>
        <fullName evidence="3">Class II aldolase/adducin N-terminal domain-containing protein</fullName>
    </recommendedName>
</protein>
<keyword evidence="5" id="KW-1185">Reference proteome</keyword>
<dbReference type="OrthoDB" id="161063at2"/>
<name>A0A0P6XZU2_9CHLR</name>
<dbReference type="Proteomes" id="UP000050544">
    <property type="component" value="Unassembled WGS sequence"/>
</dbReference>
<evidence type="ECO:0000259" key="3">
    <source>
        <dbReference type="SMART" id="SM01007"/>
    </source>
</evidence>
<dbReference type="SUPFAM" id="SSF53639">
    <property type="entry name" value="AraD/HMP-PK domain-like"/>
    <property type="match status" value="1"/>
</dbReference>
<proteinExistence type="predicted"/>
<accession>A0A0P6XZU2</accession>
<dbReference type="InterPro" id="IPR036409">
    <property type="entry name" value="Aldolase_II/adducin_N_sf"/>
</dbReference>
<feature type="domain" description="Class II aldolase/adducin N-terminal" evidence="3">
    <location>
        <begin position="10"/>
        <end position="195"/>
    </location>
</feature>
<evidence type="ECO:0000313" key="4">
    <source>
        <dbReference type="EMBL" id="KPL82063.1"/>
    </source>
</evidence>
<dbReference type="GO" id="GO:0005829">
    <property type="term" value="C:cytosol"/>
    <property type="evidence" value="ECO:0007669"/>
    <property type="project" value="TreeGrafter"/>
</dbReference>
<sequence>MELAYFELRQRIAEIGALMYARHLTDSAGGNISLRVDEVILMTPRYAGSKYLWRLRPEQILVLDLAGNRLEGEGEVSREVRVHLKLLNEFYPIGTAVVHGHARNALVFCSLNRPIPSMLYATDKFGEIGLVEDAPAHTQELADAIGAAMAEQLERVRKQAAAVLAPRHGVFVFARDLESGYDALERIDVSAYCALMARLIH</sequence>
<dbReference type="GO" id="GO:0046872">
    <property type="term" value="F:metal ion binding"/>
    <property type="evidence" value="ECO:0007669"/>
    <property type="project" value="UniProtKB-KW"/>
</dbReference>
<reference evidence="4 5" key="1">
    <citation type="submission" date="2015-07" db="EMBL/GenBank/DDBJ databases">
        <title>Whole genome sequence of Thermanaerothrix daxensis DSM 23592.</title>
        <authorList>
            <person name="Hemp J."/>
            <person name="Ward L.M."/>
            <person name="Pace L.A."/>
            <person name="Fischer W.W."/>
        </authorList>
    </citation>
    <scope>NUCLEOTIDE SEQUENCE [LARGE SCALE GENOMIC DNA]</scope>
    <source>
        <strain evidence="4 5">GNS-1</strain>
    </source>
</reference>
<gene>
    <name evidence="4" type="ORF">SE15_13180</name>
</gene>
<dbReference type="STRING" id="869279.SE15_13180"/>
<dbReference type="RefSeq" id="WP_054522586.1">
    <property type="nucleotide sequence ID" value="NZ_LGKO01000006.1"/>
</dbReference>
<keyword evidence="2" id="KW-0456">Lyase</keyword>
<dbReference type="EMBL" id="LGKO01000006">
    <property type="protein sequence ID" value="KPL82063.1"/>
    <property type="molecule type" value="Genomic_DNA"/>
</dbReference>
<dbReference type="PANTHER" id="PTHR22789:SF0">
    <property type="entry name" value="3-OXO-TETRONATE 4-PHOSPHATE DECARBOXYLASE-RELATED"/>
    <property type="match status" value="1"/>
</dbReference>
<comment type="caution">
    <text evidence="4">The sequence shown here is derived from an EMBL/GenBank/DDBJ whole genome shotgun (WGS) entry which is preliminary data.</text>
</comment>
<evidence type="ECO:0000256" key="1">
    <source>
        <dbReference type="ARBA" id="ARBA00022723"/>
    </source>
</evidence>
<keyword evidence="1" id="KW-0479">Metal-binding</keyword>
<dbReference type="GO" id="GO:0016832">
    <property type="term" value="F:aldehyde-lyase activity"/>
    <property type="evidence" value="ECO:0007669"/>
    <property type="project" value="TreeGrafter"/>
</dbReference>
<dbReference type="InterPro" id="IPR050197">
    <property type="entry name" value="Aldolase_class_II_sugar_metab"/>
</dbReference>
<organism evidence="4 5">
    <name type="scientific">Thermanaerothrix daxensis</name>
    <dbReference type="NCBI Taxonomy" id="869279"/>
    <lineage>
        <taxon>Bacteria</taxon>
        <taxon>Bacillati</taxon>
        <taxon>Chloroflexota</taxon>
        <taxon>Anaerolineae</taxon>
        <taxon>Anaerolineales</taxon>
        <taxon>Anaerolineaceae</taxon>
        <taxon>Thermanaerothrix</taxon>
    </lineage>
</organism>
<evidence type="ECO:0000313" key="5">
    <source>
        <dbReference type="Proteomes" id="UP000050544"/>
    </source>
</evidence>
<dbReference type="Pfam" id="PF00596">
    <property type="entry name" value="Aldolase_II"/>
    <property type="match status" value="1"/>
</dbReference>
<dbReference type="SMART" id="SM01007">
    <property type="entry name" value="Aldolase_II"/>
    <property type="match status" value="1"/>
</dbReference>
<dbReference type="PANTHER" id="PTHR22789">
    <property type="entry name" value="FUCULOSE PHOSPHATE ALDOLASE"/>
    <property type="match status" value="1"/>
</dbReference>
<dbReference type="AlphaFoldDB" id="A0A0P6XZU2"/>
<dbReference type="Gene3D" id="3.40.225.10">
    <property type="entry name" value="Class II aldolase/adducin N-terminal domain"/>
    <property type="match status" value="1"/>
</dbReference>
<evidence type="ECO:0000256" key="2">
    <source>
        <dbReference type="ARBA" id="ARBA00023239"/>
    </source>
</evidence>
<dbReference type="GO" id="GO:0019323">
    <property type="term" value="P:pentose catabolic process"/>
    <property type="evidence" value="ECO:0007669"/>
    <property type="project" value="TreeGrafter"/>
</dbReference>
<dbReference type="InterPro" id="IPR001303">
    <property type="entry name" value="Aldolase_II/adducin_N"/>
</dbReference>